<dbReference type="SUPFAM" id="SSF46785">
    <property type="entry name" value="Winged helix' DNA-binding domain"/>
    <property type="match status" value="1"/>
</dbReference>
<dbReference type="Gene3D" id="3.40.190.10">
    <property type="entry name" value="Periplasmic binding protein-like II"/>
    <property type="match status" value="2"/>
</dbReference>
<evidence type="ECO:0000256" key="4">
    <source>
        <dbReference type="ARBA" id="ARBA00023163"/>
    </source>
</evidence>
<dbReference type="PROSITE" id="PS50931">
    <property type="entry name" value="HTH_LYSR"/>
    <property type="match status" value="1"/>
</dbReference>
<dbReference type="InterPro" id="IPR005119">
    <property type="entry name" value="LysR_subst-bd"/>
</dbReference>
<dbReference type="InterPro" id="IPR000847">
    <property type="entry name" value="LysR_HTH_N"/>
</dbReference>
<evidence type="ECO:0000256" key="1">
    <source>
        <dbReference type="ARBA" id="ARBA00009437"/>
    </source>
</evidence>
<accession>A0A154ING1</accession>
<dbReference type="Pfam" id="PF03466">
    <property type="entry name" value="LysR_substrate"/>
    <property type="match status" value="1"/>
</dbReference>
<dbReference type="GO" id="GO:0043565">
    <property type="term" value="F:sequence-specific DNA binding"/>
    <property type="evidence" value="ECO:0007669"/>
    <property type="project" value="TreeGrafter"/>
</dbReference>
<dbReference type="GO" id="GO:0003700">
    <property type="term" value="F:DNA-binding transcription factor activity"/>
    <property type="evidence" value="ECO:0007669"/>
    <property type="project" value="InterPro"/>
</dbReference>
<dbReference type="PRINTS" id="PR00039">
    <property type="entry name" value="HTHLYSR"/>
</dbReference>
<dbReference type="CDD" id="cd08432">
    <property type="entry name" value="PBP2_GcdR_TrpI_HvrB_AmpR_like"/>
    <property type="match status" value="1"/>
</dbReference>
<dbReference type="EMBL" id="LVYU01000076">
    <property type="protein sequence ID" value="KZB02119.1"/>
    <property type="molecule type" value="Genomic_DNA"/>
</dbReference>
<dbReference type="PANTHER" id="PTHR30537:SF26">
    <property type="entry name" value="GLYCINE CLEAVAGE SYSTEM TRANSCRIPTIONAL ACTIVATOR"/>
    <property type="match status" value="1"/>
</dbReference>
<dbReference type="FunFam" id="1.10.10.10:FF:000038">
    <property type="entry name" value="Glycine cleavage system transcriptional activator"/>
    <property type="match status" value="1"/>
</dbReference>
<dbReference type="InterPro" id="IPR058163">
    <property type="entry name" value="LysR-type_TF_proteobact-type"/>
</dbReference>
<gene>
    <name evidence="6" type="ORF">A4A59_11160</name>
</gene>
<evidence type="ECO:0000259" key="5">
    <source>
        <dbReference type="PROSITE" id="PS50931"/>
    </source>
</evidence>
<evidence type="ECO:0000256" key="2">
    <source>
        <dbReference type="ARBA" id="ARBA00023015"/>
    </source>
</evidence>
<dbReference type="SUPFAM" id="SSF53850">
    <property type="entry name" value="Periplasmic binding protein-like II"/>
    <property type="match status" value="1"/>
</dbReference>
<keyword evidence="2" id="KW-0805">Transcription regulation</keyword>
<comment type="caution">
    <text evidence="6">The sequence shown here is derived from an EMBL/GenBank/DDBJ whole genome shotgun (WGS) entry which is preliminary data.</text>
</comment>
<sequence length="297" mass="33254">MARFLPPLAAIRAFEAVARKLSFTRAAEELGMTQAAVSYQIKLLEERLHAKLFVRLSHGVVLTEAGQRIAPNISEAFNLLRETFDDLESAQHETLNVSTTNGFAALWLVPRLDSFRLIQPKITVRIETTDRVVEFEQGDIDVAIRAGDGKWPGLVAVKVHDVHYAPMVSPQLAETVGGVFEPADILKLPLLDPENSLWAEWLRAHDLPMDILERQSSPSLGTQVFSAPAAMDGRGVALLTPNYFRRELDEGRLIQPLAETSKAVWGYWLTYPERSRRLRKINAFSEWLMAEAGKDAI</sequence>
<dbReference type="Gene3D" id="1.10.10.10">
    <property type="entry name" value="Winged helix-like DNA-binding domain superfamily/Winged helix DNA-binding domain"/>
    <property type="match status" value="1"/>
</dbReference>
<dbReference type="RefSeq" id="WP_062940674.1">
    <property type="nucleotide sequence ID" value="NZ_CP171844.1"/>
</dbReference>
<dbReference type="PANTHER" id="PTHR30537">
    <property type="entry name" value="HTH-TYPE TRANSCRIPTIONAL REGULATOR"/>
    <property type="match status" value="1"/>
</dbReference>
<evidence type="ECO:0000256" key="3">
    <source>
        <dbReference type="ARBA" id="ARBA00023125"/>
    </source>
</evidence>
<keyword evidence="4" id="KW-0804">Transcription</keyword>
<dbReference type="AlphaFoldDB" id="A0A154ING1"/>
<dbReference type="GO" id="GO:0006351">
    <property type="term" value="P:DNA-templated transcription"/>
    <property type="evidence" value="ECO:0007669"/>
    <property type="project" value="TreeGrafter"/>
</dbReference>
<keyword evidence="3" id="KW-0238">DNA-binding</keyword>
<dbReference type="Pfam" id="PF00126">
    <property type="entry name" value="HTH_1"/>
    <property type="match status" value="1"/>
</dbReference>
<comment type="similarity">
    <text evidence="1">Belongs to the LysR transcriptional regulatory family.</text>
</comment>
<dbReference type="InterPro" id="IPR036390">
    <property type="entry name" value="WH_DNA-bd_sf"/>
</dbReference>
<reference evidence="6" key="1">
    <citation type="submission" date="2016-03" db="EMBL/GenBank/DDBJ databases">
        <title>Microsymbionts genomes from the relict species Vavilovia formosa.</title>
        <authorList>
            <person name="Chirak E."/>
            <person name="Kimeklis A."/>
            <person name="Kopat V."/>
            <person name="Andronov E."/>
        </authorList>
    </citation>
    <scope>NUCLEOTIDE SEQUENCE [LARGE SCALE GENOMIC DNA]</scope>
    <source>
        <strain evidence="6">Vaf12</strain>
    </source>
</reference>
<organism evidence="6">
    <name type="scientific">Rhizobium leguminosarum</name>
    <dbReference type="NCBI Taxonomy" id="384"/>
    <lineage>
        <taxon>Bacteria</taxon>
        <taxon>Pseudomonadati</taxon>
        <taxon>Pseudomonadota</taxon>
        <taxon>Alphaproteobacteria</taxon>
        <taxon>Hyphomicrobiales</taxon>
        <taxon>Rhizobiaceae</taxon>
        <taxon>Rhizobium/Agrobacterium group</taxon>
        <taxon>Rhizobium</taxon>
    </lineage>
</organism>
<proteinExistence type="inferred from homology"/>
<evidence type="ECO:0000313" key="6">
    <source>
        <dbReference type="EMBL" id="KZB02119.1"/>
    </source>
</evidence>
<protein>
    <submittedName>
        <fullName evidence="6">LysR family transcriptional regulator</fullName>
    </submittedName>
</protein>
<dbReference type="InterPro" id="IPR036388">
    <property type="entry name" value="WH-like_DNA-bd_sf"/>
</dbReference>
<name>A0A154ING1_RHILE</name>
<feature type="domain" description="HTH lysR-type" evidence="5">
    <location>
        <begin position="6"/>
        <end position="63"/>
    </location>
</feature>